<sequence>MGAVVLLSPDTCNKLQTSVFSANSSDVASPYEYNRGTGSPHYGYSKGLYEYDDDDDDVAYTGRSLLHNILVGLFYTVAMLAALYFFMVAVKFIESGFTVALGCDAKGAFTIANNPLAGLVLGLVSTALLHSSSTITSITVTLVATQGLTIRQGVFIVMGANIGTCVTCIVVAFGQIQTRSRFQRAMEAATVHTMFNVWSVFIMFPLEVIFHPLERLSVLMSDAKTSGGSFASPVDAVIKPFSSLLIRVDTQSIMDITSGKKQCTSDVSLLSGGAFEGSSLSDGQIGVIVVVIGFLMLAASLIWFIQMLAKVFLGPTKVLVSRMLAFNGYINIIAGAMITFVVQSSTVVTCTLTPMAGLGVFTLDQVYPLIVGANLGTCGTALLASLVVGDKQAVAVALAHLWFNVFGIVLFYLIPFMRRPILSWARSIAYFSASWAGVGIAFIFMVYLILPGVLLGLEQLCTASKTGLPMLGYVLSGLGVLVFIGVLFWYNYRGGRNRWHTFLEHKYAEREERRHRDETAMLSEV</sequence>
<keyword evidence="5 7" id="KW-1133">Transmembrane helix</keyword>
<dbReference type="Proteomes" id="UP001632037">
    <property type="component" value="Unassembled WGS sequence"/>
</dbReference>
<evidence type="ECO:0000256" key="4">
    <source>
        <dbReference type="ARBA" id="ARBA00022692"/>
    </source>
</evidence>
<reference evidence="8 9" key="1">
    <citation type="submission" date="2024-09" db="EMBL/GenBank/DDBJ databases">
        <title>Genome sequencing and assembly of Phytophthora oleae, isolate VK10A, causative agent of rot of olive drupes.</title>
        <authorList>
            <person name="Conti Taguali S."/>
            <person name="Riolo M."/>
            <person name="La Spada F."/>
            <person name="Cacciola S.O."/>
            <person name="Dionisio G."/>
        </authorList>
    </citation>
    <scope>NUCLEOTIDE SEQUENCE [LARGE SCALE GENOMIC DNA]</scope>
    <source>
        <strain evidence="8 9">VK10A</strain>
    </source>
</reference>
<gene>
    <name evidence="8" type="ORF">V7S43_006809</name>
</gene>
<feature type="transmembrane region" description="Helical" evidence="7">
    <location>
        <begin position="155"/>
        <end position="176"/>
    </location>
</feature>
<keyword evidence="4 7" id="KW-0812">Transmembrane</keyword>
<comment type="similarity">
    <text evidence="2">Belongs to the SLC34A transporter family.</text>
</comment>
<comment type="caution">
    <text evidence="8">The sequence shown here is derived from an EMBL/GenBank/DDBJ whole genome shotgun (WGS) entry which is preliminary data.</text>
</comment>
<feature type="transmembrane region" description="Helical" evidence="7">
    <location>
        <begin position="470"/>
        <end position="490"/>
    </location>
</feature>
<keyword evidence="9" id="KW-1185">Reference proteome</keyword>
<dbReference type="EMBL" id="JBIMZQ010000012">
    <property type="protein sequence ID" value="KAL3667932.1"/>
    <property type="molecule type" value="Genomic_DNA"/>
</dbReference>
<evidence type="ECO:0000256" key="5">
    <source>
        <dbReference type="ARBA" id="ARBA00022989"/>
    </source>
</evidence>
<feature type="transmembrane region" description="Helical" evidence="7">
    <location>
        <begin position="188"/>
        <end position="210"/>
    </location>
</feature>
<organism evidence="8 9">
    <name type="scientific">Phytophthora oleae</name>
    <dbReference type="NCBI Taxonomy" id="2107226"/>
    <lineage>
        <taxon>Eukaryota</taxon>
        <taxon>Sar</taxon>
        <taxon>Stramenopiles</taxon>
        <taxon>Oomycota</taxon>
        <taxon>Peronosporomycetes</taxon>
        <taxon>Peronosporales</taxon>
        <taxon>Peronosporaceae</taxon>
        <taxon>Phytophthora</taxon>
    </lineage>
</organism>
<feature type="transmembrane region" description="Helical" evidence="7">
    <location>
        <begin position="366"/>
        <end position="388"/>
    </location>
</feature>
<feature type="transmembrane region" description="Helical" evidence="7">
    <location>
        <begin position="69"/>
        <end position="90"/>
    </location>
</feature>
<evidence type="ECO:0000256" key="6">
    <source>
        <dbReference type="ARBA" id="ARBA00023136"/>
    </source>
</evidence>
<evidence type="ECO:0000313" key="9">
    <source>
        <dbReference type="Proteomes" id="UP001632037"/>
    </source>
</evidence>
<protein>
    <recommendedName>
        <fullName evidence="10">Sodium-dependent phosphate transporter</fullName>
    </recommendedName>
</protein>
<proteinExistence type="inferred from homology"/>
<evidence type="ECO:0000256" key="7">
    <source>
        <dbReference type="SAM" id="Phobius"/>
    </source>
</evidence>
<feature type="transmembrane region" description="Helical" evidence="7">
    <location>
        <begin position="329"/>
        <end position="354"/>
    </location>
</feature>
<evidence type="ECO:0000313" key="8">
    <source>
        <dbReference type="EMBL" id="KAL3667932.1"/>
    </source>
</evidence>
<evidence type="ECO:0008006" key="10">
    <source>
        <dbReference type="Google" id="ProtNLM"/>
    </source>
</evidence>
<feature type="transmembrane region" description="Helical" evidence="7">
    <location>
        <begin position="285"/>
        <end position="309"/>
    </location>
</feature>
<feature type="transmembrane region" description="Helical" evidence="7">
    <location>
        <begin position="394"/>
        <end position="416"/>
    </location>
</feature>
<dbReference type="NCBIfam" id="NF037997">
    <property type="entry name" value="Na_Pi_symport"/>
    <property type="match status" value="2"/>
</dbReference>
<dbReference type="GO" id="GO:0005886">
    <property type="term" value="C:plasma membrane"/>
    <property type="evidence" value="ECO:0007669"/>
    <property type="project" value="UniProtKB-SubCell"/>
</dbReference>
<dbReference type="AlphaFoldDB" id="A0ABD3FNF6"/>
<dbReference type="PANTHER" id="PTHR10010">
    <property type="entry name" value="SOLUTE CARRIER FAMILY 34 SODIUM PHOSPHATE , MEMBER 2-RELATED"/>
    <property type="match status" value="1"/>
</dbReference>
<keyword evidence="6 7" id="KW-0472">Membrane</keyword>
<dbReference type="InterPro" id="IPR003841">
    <property type="entry name" value="Na/Pi_transpt"/>
</dbReference>
<feature type="transmembrane region" description="Helical" evidence="7">
    <location>
        <begin position="428"/>
        <end position="450"/>
    </location>
</feature>
<evidence type="ECO:0000256" key="1">
    <source>
        <dbReference type="ARBA" id="ARBA00004651"/>
    </source>
</evidence>
<comment type="subcellular location">
    <subcellularLocation>
        <location evidence="1">Cell membrane</location>
        <topology evidence="1">Multi-pass membrane protein</topology>
    </subcellularLocation>
</comment>
<accession>A0ABD3FNF6</accession>
<evidence type="ECO:0000256" key="2">
    <source>
        <dbReference type="ARBA" id="ARBA00005808"/>
    </source>
</evidence>
<dbReference type="Pfam" id="PF02690">
    <property type="entry name" value="Na_Pi_cotrans"/>
    <property type="match status" value="2"/>
</dbReference>
<dbReference type="PANTHER" id="PTHR10010:SF46">
    <property type="entry name" value="SODIUM-DEPENDENT PHOSPHATE TRANSPORT PROTEIN 2B"/>
    <property type="match status" value="1"/>
</dbReference>
<feature type="transmembrane region" description="Helical" evidence="7">
    <location>
        <begin position="116"/>
        <end position="143"/>
    </location>
</feature>
<dbReference type="GO" id="GO:0005436">
    <property type="term" value="F:sodium:phosphate symporter activity"/>
    <property type="evidence" value="ECO:0007669"/>
    <property type="project" value="UniProtKB-ARBA"/>
</dbReference>
<keyword evidence="3" id="KW-1003">Cell membrane</keyword>
<evidence type="ECO:0000256" key="3">
    <source>
        <dbReference type="ARBA" id="ARBA00022475"/>
    </source>
</evidence>
<name>A0ABD3FNF6_9STRA</name>